<evidence type="ECO:0000313" key="3">
    <source>
        <dbReference type="EMBL" id="SVA76185.1"/>
    </source>
</evidence>
<dbReference type="Pfam" id="PF00082">
    <property type="entry name" value="Peptidase_S8"/>
    <property type="match status" value="1"/>
</dbReference>
<evidence type="ECO:0000259" key="2">
    <source>
        <dbReference type="Pfam" id="PF00082"/>
    </source>
</evidence>
<proteinExistence type="inferred from homology"/>
<gene>
    <name evidence="3" type="ORF">METZ01_LOCUS129039</name>
</gene>
<feature type="non-terminal residue" evidence="3">
    <location>
        <position position="404"/>
    </location>
</feature>
<dbReference type="Gene3D" id="3.40.50.200">
    <property type="entry name" value="Peptidase S8/S53 domain"/>
    <property type="match status" value="1"/>
</dbReference>
<organism evidence="3">
    <name type="scientific">marine metagenome</name>
    <dbReference type="NCBI Taxonomy" id="408172"/>
    <lineage>
        <taxon>unclassified sequences</taxon>
        <taxon>metagenomes</taxon>
        <taxon>ecological metagenomes</taxon>
    </lineage>
</organism>
<evidence type="ECO:0000256" key="1">
    <source>
        <dbReference type="ARBA" id="ARBA00011073"/>
    </source>
</evidence>
<feature type="domain" description="Peptidase S8/S53" evidence="2">
    <location>
        <begin position="2"/>
        <end position="162"/>
    </location>
</feature>
<dbReference type="AlphaFoldDB" id="A0A381YGS9"/>
<dbReference type="SUPFAM" id="SSF49785">
    <property type="entry name" value="Galactose-binding domain-like"/>
    <property type="match status" value="1"/>
</dbReference>
<protein>
    <recommendedName>
        <fullName evidence="2">Peptidase S8/S53 domain-containing protein</fullName>
    </recommendedName>
</protein>
<dbReference type="InterPro" id="IPR013783">
    <property type="entry name" value="Ig-like_fold"/>
</dbReference>
<name>A0A381YGS9_9ZZZZ</name>
<dbReference type="InterPro" id="IPR008979">
    <property type="entry name" value="Galactose-bd-like_sf"/>
</dbReference>
<dbReference type="GO" id="GO:0006508">
    <property type="term" value="P:proteolysis"/>
    <property type="evidence" value="ECO:0007669"/>
    <property type="project" value="InterPro"/>
</dbReference>
<dbReference type="InterPro" id="IPR051048">
    <property type="entry name" value="Peptidase_S8/S53_subtilisin"/>
</dbReference>
<dbReference type="SUPFAM" id="SSF52743">
    <property type="entry name" value="Subtilisin-like"/>
    <property type="match status" value="1"/>
</dbReference>
<dbReference type="PANTHER" id="PTHR43399">
    <property type="entry name" value="SUBTILISIN-RELATED"/>
    <property type="match status" value="1"/>
</dbReference>
<dbReference type="PANTHER" id="PTHR43399:SF4">
    <property type="entry name" value="CELL WALL-ASSOCIATED PROTEASE"/>
    <property type="match status" value="1"/>
</dbReference>
<dbReference type="EMBL" id="UINC01018192">
    <property type="protein sequence ID" value="SVA76185.1"/>
    <property type="molecule type" value="Genomic_DNA"/>
</dbReference>
<comment type="similarity">
    <text evidence="1">Belongs to the peptidase S8 family.</text>
</comment>
<dbReference type="Gene3D" id="2.60.120.380">
    <property type="match status" value="1"/>
</dbReference>
<feature type="non-terminal residue" evidence="3">
    <location>
        <position position="1"/>
    </location>
</feature>
<accession>A0A381YGS9</accession>
<reference evidence="3" key="1">
    <citation type="submission" date="2018-05" db="EMBL/GenBank/DDBJ databases">
        <authorList>
            <person name="Lanie J.A."/>
            <person name="Ng W.-L."/>
            <person name="Kazmierczak K.M."/>
            <person name="Andrzejewski T.M."/>
            <person name="Davidsen T.M."/>
            <person name="Wayne K.J."/>
            <person name="Tettelin H."/>
            <person name="Glass J.I."/>
            <person name="Rusch D."/>
            <person name="Podicherti R."/>
            <person name="Tsui H.-C.T."/>
            <person name="Winkler M.E."/>
        </authorList>
    </citation>
    <scope>NUCLEOTIDE SEQUENCE</scope>
</reference>
<dbReference type="PROSITE" id="PS51892">
    <property type="entry name" value="SUBTILASE"/>
    <property type="match status" value="1"/>
</dbReference>
<sequence>FLVLFSAGDLGSSGANSVTPPGTAKNVLTVGASTTGAYGSTAEGSVAGFSSRGATLDGRIKPDLVAPGVMICSARAEEAQFASGYPCSSATHSDGSTPLYMTLNGSSMATPVVAGAAAMVRQYLREVEGISEPRSDLIRAILINGAEDIGTPDIPNPAEGWGQVDLQNSLYPSSGGQNLSVLYDVSRELLPGHAFLYTFVIDASQGMDITLVWNDREGSAVANQSASRLVNDLDLRAISPDGTVYIANQFSNGFSVQGGSEDRLNNVERVRLPSSALGTWTVEVGHAGGALQDYAIVLSGVATELEQADLSVFEGSLSSSVESPLQGDTFLVEAAWKNQATAATGTYSIEIEDLTTGTVIHTSQRPSLGGGILDSLSFPHSFSTTGLHVLELRLDSDSEVDELN</sequence>
<dbReference type="GO" id="GO:0004252">
    <property type="term" value="F:serine-type endopeptidase activity"/>
    <property type="evidence" value="ECO:0007669"/>
    <property type="project" value="InterPro"/>
</dbReference>
<dbReference type="InterPro" id="IPR000209">
    <property type="entry name" value="Peptidase_S8/S53_dom"/>
</dbReference>
<dbReference type="Gene3D" id="2.60.40.10">
    <property type="entry name" value="Immunoglobulins"/>
    <property type="match status" value="1"/>
</dbReference>
<dbReference type="InterPro" id="IPR036852">
    <property type="entry name" value="Peptidase_S8/S53_dom_sf"/>
</dbReference>